<keyword evidence="2" id="KW-1185">Reference proteome</keyword>
<dbReference type="AlphaFoldDB" id="A0A517QTA4"/>
<dbReference type="RefSeq" id="WP_145203498.1">
    <property type="nucleotide sequence ID" value="NZ_CP036267.1"/>
</dbReference>
<evidence type="ECO:0000313" key="1">
    <source>
        <dbReference type="EMBL" id="QDT34870.1"/>
    </source>
</evidence>
<dbReference type="InterPro" id="IPR029063">
    <property type="entry name" value="SAM-dependent_MTases_sf"/>
</dbReference>
<dbReference type="SUPFAM" id="SSF53335">
    <property type="entry name" value="S-adenosyl-L-methionine-dependent methyltransferases"/>
    <property type="match status" value="1"/>
</dbReference>
<gene>
    <name evidence="1" type="ORF">Mal48_41430</name>
</gene>
<dbReference type="CDD" id="cd02440">
    <property type="entry name" value="AdoMet_MTases"/>
    <property type="match status" value="1"/>
</dbReference>
<proteinExistence type="predicted"/>
<reference evidence="1 2" key="1">
    <citation type="submission" date="2019-02" db="EMBL/GenBank/DDBJ databases">
        <title>Deep-cultivation of Planctomycetes and their phenomic and genomic characterization uncovers novel biology.</title>
        <authorList>
            <person name="Wiegand S."/>
            <person name="Jogler M."/>
            <person name="Boedeker C."/>
            <person name="Pinto D."/>
            <person name="Vollmers J."/>
            <person name="Rivas-Marin E."/>
            <person name="Kohn T."/>
            <person name="Peeters S.H."/>
            <person name="Heuer A."/>
            <person name="Rast P."/>
            <person name="Oberbeckmann S."/>
            <person name="Bunk B."/>
            <person name="Jeske O."/>
            <person name="Meyerdierks A."/>
            <person name="Storesund J.E."/>
            <person name="Kallscheuer N."/>
            <person name="Luecker S."/>
            <person name="Lage O.M."/>
            <person name="Pohl T."/>
            <person name="Merkel B.J."/>
            <person name="Hornburger P."/>
            <person name="Mueller R.-W."/>
            <person name="Bruemmer F."/>
            <person name="Labrenz M."/>
            <person name="Spormann A.M."/>
            <person name="Op den Camp H."/>
            <person name="Overmann J."/>
            <person name="Amann R."/>
            <person name="Jetten M.S.M."/>
            <person name="Mascher T."/>
            <person name="Medema M.H."/>
            <person name="Devos D.P."/>
            <person name="Kaster A.-K."/>
            <person name="Ovreas L."/>
            <person name="Rohde M."/>
            <person name="Galperin M.Y."/>
            <person name="Jogler C."/>
        </authorList>
    </citation>
    <scope>NUCLEOTIDE SEQUENCE [LARGE SCALE GENOMIC DNA]</scope>
    <source>
        <strain evidence="1 2">Mal48</strain>
    </source>
</reference>
<dbReference type="Gene3D" id="3.40.50.150">
    <property type="entry name" value="Vaccinia Virus protein VP39"/>
    <property type="match status" value="1"/>
</dbReference>
<dbReference type="KEGG" id="tpol:Mal48_41430"/>
<dbReference type="Pfam" id="PF07021">
    <property type="entry name" value="MetW"/>
    <property type="match status" value="1"/>
</dbReference>
<dbReference type="InterPro" id="IPR010743">
    <property type="entry name" value="Methionine_synth_MetW"/>
</dbReference>
<evidence type="ECO:0000313" key="2">
    <source>
        <dbReference type="Proteomes" id="UP000315724"/>
    </source>
</evidence>
<sequence>MCAKRIHLPDPRSAVTNDIIIDKITPGSRVVDLGCGDATLVARLRDDHGCDVFGVELDDDAFIKGIEKGVPMLQTDLNSGLAELPSQSFDFAILSQTLQQIDRPLDLLNEIFRVAKRALVVVPNFAHWRIRLQVALRGRAPVTDHLPYEWYESPNVHFLSLVDFRELASQGNFRVLRELPIIGDRAVKKAYFANLRAHSALYVLERSAPVLPQDELSPQEKTVAASV</sequence>
<name>A0A517QTA4_9PLAN</name>
<protein>
    <recommendedName>
        <fullName evidence="3">Methionine biosynthesis protein MetW</fullName>
    </recommendedName>
</protein>
<organism evidence="1 2">
    <name type="scientific">Thalassoglobus polymorphus</name>
    <dbReference type="NCBI Taxonomy" id="2527994"/>
    <lineage>
        <taxon>Bacteria</taxon>
        <taxon>Pseudomonadati</taxon>
        <taxon>Planctomycetota</taxon>
        <taxon>Planctomycetia</taxon>
        <taxon>Planctomycetales</taxon>
        <taxon>Planctomycetaceae</taxon>
        <taxon>Thalassoglobus</taxon>
    </lineage>
</organism>
<dbReference type="Proteomes" id="UP000315724">
    <property type="component" value="Chromosome"/>
</dbReference>
<evidence type="ECO:0008006" key="3">
    <source>
        <dbReference type="Google" id="ProtNLM"/>
    </source>
</evidence>
<dbReference type="NCBIfam" id="TIGR02081">
    <property type="entry name" value="metW"/>
    <property type="match status" value="1"/>
</dbReference>
<dbReference type="OrthoDB" id="9792690at2"/>
<accession>A0A517QTA4</accession>
<dbReference type="EMBL" id="CP036267">
    <property type="protein sequence ID" value="QDT34870.1"/>
    <property type="molecule type" value="Genomic_DNA"/>
</dbReference>